<dbReference type="InterPro" id="IPR014914">
    <property type="entry name" value="RES_dom"/>
</dbReference>
<organism evidence="2 3">
    <name type="scientific">Rhizomicrobium electricum</name>
    <dbReference type="NCBI Taxonomy" id="480070"/>
    <lineage>
        <taxon>Bacteria</taxon>
        <taxon>Pseudomonadati</taxon>
        <taxon>Pseudomonadota</taxon>
        <taxon>Alphaproteobacteria</taxon>
        <taxon>Micropepsales</taxon>
        <taxon>Micropepsaceae</taxon>
        <taxon>Rhizomicrobium</taxon>
    </lineage>
</organism>
<evidence type="ECO:0000259" key="1">
    <source>
        <dbReference type="SMART" id="SM00953"/>
    </source>
</evidence>
<proteinExistence type="predicted"/>
<feature type="domain" description="RES" evidence="1">
    <location>
        <begin position="23"/>
        <end position="146"/>
    </location>
</feature>
<keyword evidence="3" id="KW-1185">Reference proteome</keyword>
<dbReference type="Proteomes" id="UP001499951">
    <property type="component" value="Unassembled WGS sequence"/>
</dbReference>
<evidence type="ECO:0000313" key="2">
    <source>
        <dbReference type="EMBL" id="GAA0573369.1"/>
    </source>
</evidence>
<dbReference type="Pfam" id="PF08808">
    <property type="entry name" value="RES"/>
    <property type="match status" value="1"/>
</dbReference>
<reference evidence="2 3" key="1">
    <citation type="journal article" date="2019" name="Int. J. Syst. Evol. Microbiol.">
        <title>The Global Catalogue of Microorganisms (GCM) 10K type strain sequencing project: providing services to taxonomists for standard genome sequencing and annotation.</title>
        <authorList>
            <consortium name="The Broad Institute Genomics Platform"/>
            <consortium name="The Broad Institute Genome Sequencing Center for Infectious Disease"/>
            <person name="Wu L."/>
            <person name="Ma J."/>
        </authorList>
    </citation>
    <scope>NUCLEOTIDE SEQUENCE [LARGE SCALE GENOMIC DNA]</scope>
    <source>
        <strain evidence="2 3">JCM 15089</strain>
    </source>
</reference>
<gene>
    <name evidence="2" type="ORF">GCM10008942_22580</name>
</gene>
<comment type="caution">
    <text evidence="2">The sequence shown here is derived from an EMBL/GenBank/DDBJ whole genome shotgun (WGS) entry which is preliminary data.</text>
</comment>
<accession>A0ABN1ESK8</accession>
<evidence type="ECO:0000313" key="3">
    <source>
        <dbReference type="Proteomes" id="UP001499951"/>
    </source>
</evidence>
<dbReference type="EMBL" id="BAAADD010000005">
    <property type="protein sequence ID" value="GAA0573369.1"/>
    <property type="molecule type" value="Genomic_DNA"/>
</dbReference>
<protein>
    <submittedName>
        <fullName evidence="2">RES family NAD+ phosphorylase</fullName>
    </submittedName>
</protein>
<sequence length="160" mass="18078">MAQRTDRVLTCYRIGDPAGAHPIYDSEGARLYPGRWNTPSSPIIYTSEHYSTAVLEKLVHSNLVLPANQHFVAITIPNGISYEVFPTAAHPGWDSRDETICKTYSQDWFDEKRSALLIVPSLPARIERNVLINPQHPEAKAISHALAEPVWWDQRLYGLT</sequence>
<dbReference type="SMART" id="SM00953">
    <property type="entry name" value="RES"/>
    <property type="match status" value="1"/>
</dbReference>
<name>A0ABN1ESK8_9PROT</name>